<dbReference type="Gene3D" id="3.40.630.30">
    <property type="match status" value="1"/>
</dbReference>
<sequence>MPCKRSETVTIPQTLMTFKASDPNSGLCVKYRIERLSEDRFSEVNDLMANVFIKHEVTCASLELFNDPDFDGRKSWIEVLNKRISLVCFKDGSDEICGFNLLEVLQKDSEKPEIEAKSKNLEDIVKVKNFIHAKADTYNRHGVDKFLHSRGLLIVPKYRGLGLSTKILKARIPLGRALGVKVSGTIFTSDVSQKTAAKAGFVEDFSVLYEDLRNKDPFVDFPNVSTPSMKFMSLTLD</sequence>
<dbReference type="PANTHER" id="PTHR20905:SF32">
    <property type="entry name" value="ARYLALKYLAMINE N-ACETYLTRANSFERASE-LIKE 7, ISOFORM A"/>
    <property type="match status" value="1"/>
</dbReference>
<dbReference type="VEuPathDB" id="VectorBase:LLONM1_007804"/>
<dbReference type="AlphaFoldDB" id="A0A7G3B3Q1"/>
<protein>
    <recommendedName>
        <fullName evidence="2">N-acetyltransferase domain-containing protein</fullName>
    </recommendedName>
</protein>
<evidence type="ECO:0008006" key="2">
    <source>
        <dbReference type="Google" id="ProtNLM"/>
    </source>
</evidence>
<dbReference type="InterPro" id="IPR016181">
    <property type="entry name" value="Acyl_CoA_acyltransferase"/>
</dbReference>
<dbReference type="SUPFAM" id="SSF55729">
    <property type="entry name" value="Acyl-CoA N-acyltransferases (Nat)"/>
    <property type="match status" value="1"/>
</dbReference>
<accession>A0A7G3B3Q1</accession>
<dbReference type="EMBL" id="GITU01009980">
    <property type="protein sequence ID" value="MBC1178683.1"/>
    <property type="molecule type" value="Transcribed_RNA"/>
</dbReference>
<reference evidence="1" key="1">
    <citation type="journal article" date="2020" name="BMC">
        <title>Leishmania infection induces a limited differential gene expression in the sand fly midgut.</title>
        <authorList>
            <person name="Coutinho-Abreu I.V."/>
            <person name="Serafim T.D."/>
            <person name="Meneses C."/>
            <person name="Kamhawi S."/>
            <person name="Oliveira F."/>
            <person name="Valenzuela J.G."/>
        </authorList>
    </citation>
    <scope>NUCLEOTIDE SEQUENCE</scope>
    <source>
        <strain evidence="1">Jacobina</strain>
        <tissue evidence="1">Midgut</tissue>
    </source>
</reference>
<evidence type="ECO:0000313" key="1">
    <source>
        <dbReference type="EMBL" id="MBC1178683.1"/>
    </source>
</evidence>
<dbReference type="PANTHER" id="PTHR20905">
    <property type="entry name" value="N-ACETYLTRANSFERASE-RELATED"/>
    <property type="match status" value="1"/>
</dbReference>
<organism evidence="1">
    <name type="scientific">Lutzomyia longipalpis</name>
    <name type="common">Sand fly</name>
    <dbReference type="NCBI Taxonomy" id="7200"/>
    <lineage>
        <taxon>Eukaryota</taxon>
        <taxon>Metazoa</taxon>
        <taxon>Ecdysozoa</taxon>
        <taxon>Arthropoda</taxon>
        <taxon>Hexapoda</taxon>
        <taxon>Insecta</taxon>
        <taxon>Pterygota</taxon>
        <taxon>Neoptera</taxon>
        <taxon>Endopterygota</taxon>
        <taxon>Diptera</taxon>
        <taxon>Nematocera</taxon>
        <taxon>Psychodoidea</taxon>
        <taxon>Psychodidae</taxon>
        <taxon>Lutzomyia</taxon>
        <taxon>Lutzomyia</taxon>
    </lineage>
</organism>
<name>A0A7G3B3Q1_LUTLO</name>
<proteinExistence type="predicted"/>
<dbReference type="GO" id="GO:0008080">
    <property type="term" value="F:N-acetyltransferase activity"/>
    <property type="evidence" value="ECO:0007669"/>
    <property type="project" value="TreeGrafter"/>
</dbReference>